<dbReference type="InterPro" id="IPR036582">
    <property type="entry name" value="Mao_N_sf"/>
</dbReference>
<dbReference type="Pfam" id="PF07833">
    <property type="entry name" value="Cu_amine_oxidN1"/>
    <property type="match status" value="1"/>
</dbReference>
<evidence type="ECO:0000313" key="4">
    <source>
        <dbReference type="EMBL" id="GCB28947.1"/>
    </source>
</evidence>
<feature type="region of interest" description="Disordered" evidence="1">
    <location>
        <begin position="472"/>
        <end position="519"/>
    </location>
</feature>
<dbReference type="Pfam" id="PF18998">
    <property type="entry name" value="Flg_new_2"/>
    <property type="match status" value="1"/>
</dbReference>
<proteinExistence type="predicted"/>
<dbReference type="SUPFAM" id="SSF49373">
    <property type="entry name" value="Invasin/intimin cell-adhesion fragments"/>
    <property type="match status" value="1"/>
</dbReference>
<dbReference type="Gene3D" id="2.60.40.1080">
    <property type="match status" value="1"/>
</dbReference>
<feature type="region of interest" description="Disordered" evidence="1">
    <location>
        <begin position="31"/>
        <end position="77"/>
    </location>
</feature>
<keyword evidence="2" id="KW-0732">Signal</keyword>
<reference evidence="4 5" key="1">
    <citation type="submission" date="2018-10" db="EMBL/GenBank/DDBJ databases">
        <title>Draft Genome Sequence of Anaerotignum sp. KCTC 15736.</title>
        <authorList>
            <person name="Choi S.H."/>
            <person name="Kim J.S."/>
            <person name="Kang S.W."/>
            <person name="Lee J.S."/>
            <person name="Park S.H."/>
        </authorList>
    </citation>
    <scope>NUCLEOTIDE SEQUENCE [LARGE SCALE GENOMIC DNA]</scope>
    <source>
        <strain evidence="4 5">KCTC 15736</strain>
    </source>
</reference>
<dbReference type="InterPro" id="IPR008964">
    <property type="entry name" value="Invasin/intimin_cell_adhesion"/>
</dbReference>
<feature type="compositionally biased region" description="Low complexity" evidence="1">
    <location>
        <begin position="476"/>
        <end position="507"/>
    </location>
</feature>
<dbReference type="InterPro" id="IPR003343">
    <property type="entry name" value="Big_2"/>
</dbReference>
<gene>
    <name evidence="4" type="ORF">KGMB03357_06080</name>
</gene>
<dbReference type="SUPFAM" id="SSF55383">
    <property type="entry name" value="Copper amine oxidase, domain N"/>
    <property type="match status" value="1"/>
</dbReference>
<evidence type="ECO:0000256" key="1">
    <source>
        <dbReference type="SAM" id="MobiDB-lite"/>
    </source>
</evidence>
<dbReference type="SMART" id="SM00635">
    <property type="entry name" value="BID_2"/>
    <property type="match status" value="1"/>
</dbReference>
<evidence type="ECO:0000256" key="2">
    <source>
        <dbReference type="SAM" id="SignalP"/>
    </source>
</evidence>
<accession>A0A401LBJ1</accession>
<dbReference type="InterPro" id="IPR012854">
    <property type="entry name" value="Cu_amine_oxidase-like_N"/>
</dbReference>
<evidence type="ECO:0000313" key="5">
    <source>
        <dbReference type="Proteomes" id="UP000287361"/>
    </source>
</evidence>
<dbReference type="Gene3D" id="3.30.457.10">
    <property type="entry name" value="Copper amine oxidase-like, N-terminal domain"/>
    <property type="match status" value="1"/>
</dbReference>
<dbReference type="Proteomes" id="UP000287361">
    <property type="component" value="Unassembled WGS sequence"/>
</dbReference>
<name>A0A401LBJ1_9FIRM</name>
<feature type="domain" description="BIG2" evidence="3">
    <location>
        <begin position="403"/>
        <end position="482"/>
    </location>
</feature>
<feature type="signal peptide" evidence="2">
    <location>
        <begin position="1"/>
        <end position="26"/>
    </location>
</feature>
<dbReference type="OrthoDB" id="14196at2"/>
<feature type="compositionally biased region" description="Gly residues" evidence="1">
    <location>
        <begin position="37"/>
        <end position="50"/>
    </location>
</feature>
<dbReference type="Pfam" id="PF02368">
    <property type="entry name" value="Big_2"/>
    <property type="match status" value="1"/>
</dbReference>
<sequence>MKKKKYLAIFMAMSMATATAPVTALADDVADTTGTESGAGAGESGSGETGSTGETGSENGGTEGGSTTAPDTPAENEGVKTIDELNAAITAAGETETTIKLAADIRGDVVVPEKANITIYLNGKRITNSVGHTIMNNGTLTIKGEGTVDNITHGKAALYNKGTVTLNGGTFDRTQENGKSDSSSGGNSYYTIKNVGNMTINEGVNVLTAEGNDELGRFSSLVANGYYNGTTYDNDKGVDNPTLIINNGTFSGGLNTIKNDDRAELTINNGTFKNFYQATVQNHNIATINGGTYKAASDASSTGKETYGVYNCGCGVNIDLGTLTVTGGIFEGADYAIADVSSQPAIVNISGGCFSGAKGAIVKGTNSNATISISGGTFSDKPANAYVAEGYKAIQVKGDKYVVTNKIALDKTSTRIRRGYTDTLKAIVEANGKTYEVADPITWASDKEAVATVENGVVTGVDYGSATITATLGGVTEAPTTPGETETPDTTDAPTTQAEGDTATGDGTDTDGDNTPSNILTASCTVTVFKKSSSSSSSGGGGGSSVTKYGATISDSKNGAVTASAAKAETGDKVILTPKADEGYALDKITAKDKDGKEVKLKAEKDGTYSFTMPKGGVTVDTTFKQAEGAANTDKPAAATKTILLQIGSTAVIVDDQAIINDVAPVIRNDRTLVPIRVITEALGGQVAWNEAAKEVTLTVNGKEIKMTIGKALEKYGVAPVIIGGRTFVPVRFVADELGAVTTWDDATKTVTIQAVK</sequence>
<dbReference type="AlphaFoldDB" id="A0A401LBJ1"/>
<protein>
    <recommendedName>
        <fullName evidence="3">BIG2 domain-containing protein</fullName>
    </recommendedName>
</protein>
<dbReference type="EMBL" id="BHVZ01000001">
    <property type="protein sequence ID" value="GCB28947.1"/>
    <property type="molecule type" value="Genomic_DNA"/>
</dbReference>
<dbReference type="InterPro" id="IPR044060">
    <property type="entry name" value="Bacterial_rp_domain"/>
</dbReference>
<comment type="caution">
    <text evidence="4">The sequence shown here is derived from an EMBL/GenBank/DDBJ whole genome shotgun (WGS) entry which is preliminary data.</text>
</comment>
<keyword evidence="5" id="KW-1185">Reference proteome</keyword>
<feature type="chain" id="PRO_5019287676" description="BIG2 domain-containing protein" evidence="2">
    <location>
        <begin position="27"/>
        <end position="757"/>
    </location>
</feature>
<evidence type="ECO:0000259" key="3">
    <source>
        <dbReference type="SMART" id="SM00635"/>
    </source>
</evidence>
<organism evidence="4 5">
    <name type="scientific">Anaerotignum faecicola</name>
    <dbReference type="NCBI Taxonomy" id="2358141"/>
    <lineage>
        <taxon>Bacteria</taxon>
        <taxon>Bacillati</taxon>
        <taxon>Bacillota</taxon>
        <taxon>Clostridia</taxon>
        <taxon>Lachnospirales</taxon>
        <taxon>Anaerotignaceae</taxon>
        <taxon>Anaerotignum</taxon>
    </lineage>
</organism>